<proteinExistence type="inferred from homology"/>
<dbReference type="InterPro" id="IPR001764">
    <property type="entry name" value="Glyco_hydro_3_N"/>
</dbReference>
<reference evidence="7" key="1">
    <citation type="submission" date="2018-02" db="EMBL/GenBank/DDBJ databases">
        <authorList>
            <person name="Hausmann B."/>
        </authorList>
    </citation>
    <scope>NUCLEOTIDE SEQUENCE [LARGE SCALE GENOMIC DNA]</scope>
    <source>
        <strain evidence="7">Peat soil MAG SbA5</strain>
    </source>
</reference>
<dbReference type="InterPro" id="IPR050288">
    <property type="entry name" value="Cellulose_deg_GH3"/>
</dbReference>
<dbReference type="EMBL" id="OKRB01000107">
    <property type="protein sequence ID" value="SPE25253.1"/>
    <property type="molecule type" value="Genomic_DNA"/>
</dbReference>
<dbReference type="GO" id="GO:0009251">
    <property type="term" value="P:glucan catabolic process"/>
    <property type="evidence" value="ECO:0007669"/>
    <property type="project" value="TreeGrafter"/>
</dbReference>
<dbReference type="Gene3D" id="2.60.40.10">
    <property type="entry name" value="Immunoglobulins"/>
    <property type="match status" value="1"/>
</dbReference>
<dbReference type="Gene3D" id="3.40.50.1700">
    <property type="entry name" value="Glycoside hydrolase family 3 C-terminal domain"/>
    <property type="match status" value="1"/>
</dbReference>
<name>A0A2N9LQ96_9BACT</name>
<dbReference type="PROSITE" id="PS00775">
    <property type="entry name" value="GLYCOSYL_HYDROL_F3"/>
    <property type="match status" value="1"/>
</dbReference>
<dbReference type="Pfam" id="PF01915">
    <property type="entry name" value="Glyco_hydro_3_C"/>
    <property type="match status" value="1"/>
</dbReference>
<dbReference type="InterPro" id="IPR002772">
    <property type="entry name" value="Glyco_hydro_3_C"/>
</dbReference>
<dbReference type="OrthoDB" id="9805821at2"/>
<dbReference type="PRINTS" id="PR00133">
    <property type="entry name" value="GLHYDRLASE3"/>
</dbReference>
<dbReference type="InterPro" id="IPR036962">
    <property type="entry name" value="Glyco_hydro_3_N_sf"/>
</dbReference>
<dbReference type="Proteomes" id="UP000239735">
    <property type="component" value="Unassembled WGS sequence"/>
</dbReference>
<feature type="domain" description="Fibronectin type III-like" evidence="5">
    <location>
        <begin position="631"/>
        <end position="702"/>
    </location>
</feature>
<evidence type="ECO:0000256" key="2">
    <source>
        <dbReference type="ARBA" id="ARBA00022801"/>
    </source>
</evidence>
<evidence type="ECO:0000259" key="5">
    <source>
        <dbReference type="SMART" id="SM01217"/>
    </source>
</evidence>
<dbReference type="SUPFAM" id="SSF52279">
    <property type="entry name" value="Beta-D-glucan exohydrolase, C-terminal domain"/>
    <property type="match status" value="1"/>
</dbReference>
<evidence type="ECO:0000256" key="4">
    <source>
        <dbReference type="RuleBase" id="RU361161"/>
    </source>
</evidence>
<protein>
    <submittedName>
        <fullName evidence="6">Beta-glucosidase</fullName>
    </submittedName>
</protein>
<dbReference type="GO" id="GO:0008422">
    <property type="term" value="F:beta-glucosidase activity"/>
    <property type="evidence" value="ECO:0007669"/>
    <property type="project" value="TreeGrafter"/>
</dbReference>
<dbReference type="InterPro" id="IPR036881">
    <property type="entry name" value="Glyco_hydro_3_C_sf"/>
</dbReference>
<dbReference type="InterPro" id="IPR019800">
    <property type="entry name" value="Glyco_hydro_3_AS"/>
</dbReference>
<dbReference type="PANTHER" id="PTHR42715:SF10">
    <property type="entry name" value="BETA-GLUCOSIDASE"/>
    <property type="match status" value="1"/>
</dbReference>
<evidence type="ECO:0000313" key="6">
    <source>
        <dbReference type="EMBL" id="SPE25253.1"/>
    </source>
</evidence>
<evidence type="ECO:0000256" key="3">
    <source>
        <dbReference type="ARBA" id="ARBA00023277"/>
    </source>
</evidence>
<dbReference type="FunFam" id="2.60.40.10:FF:000495">
    <property type="entry name" value="Periplasmic beta-glucosidase"/>
    <property type="match status" value="1"/>
</dbReference>
<organism evidence="6 7">
    <name type="scientific">Candidatus Sulfuritelmatomonas gaucii</name>
    <dbReference type="NCBI Taxonomy" id="2043161"/>
    <lineage>
        <taxon>Bacteria</taxon>
        <taxon>Pseudomonadati</taxon>
        <taxon>Acidobacteriota</taxon>
        <taxon>Terriglobia</taxon>
        <taxon>Terriglobales</taxon>
        <taxon>Acidobacteriaceae</taxon>
        <taxon>Candidatus Sulfuritelmatomonas</taxon>
    </lineage>
</organism>
<keyword evidence="2 4" id="KW-0378">Hydrolase</keyword>
<evidence type="ECO:0000256" key="1">
    <source>
        <dbReference type="ARBA" id="ARBA00005336"/>
    </source>
</evidence>
<dbReference type="Pfam" id="PF14310">
    <property type="entry name" value="Fn3-like"/>
    <property type="match status" value="1"/>
</dbReference>
<gene>
    <name evidence="6" type="primary">bglX</name>
    <name evidence="6" type="ORF">SBA5_490032</name>
</gene>
<dbReference type="AlphaFoldDB" id="A0A2N9LQ96"/>
<keyword evidence="3" id="KW-0119">Carbohydrate metabolism</keyword>
<evidence type="ECO:0000313" key="7">
    <source>
        <dbReference type="Proteomes" id="UP000239735"/>
    </source>
</evidence>
<dbReference type="Gene3D" id="3.20.20.300">
    <property type="entry name" value="Glycoside hydrolase, family 3, N-terminal domain"/>
    <property type="match status" value="1"/>
</dbReference>
<accession>A0A2N9LQ96</accession>
<dbReference type="InterPro" id="IPR017853">
    <property type="entry name" value="GH"/>
</dbReference>
<dbReference type="InterPro" id="IPR026891">
    <property type="entry name" value="Fn3-like"/>
</dbReference>
<dbReference type="PANTHER" id="PTHR42715">
    <property type="entry name" value="BETA-GLUCOSIDASE"/>
    <property type="match status" value="1"/>
</dbReference>
<keyword evidence="4" id="KW-0326">Glycosidase</keyword>
<comment type="similarity">
    <text evidence="1 4">Belongs to the glycosyl hydrolase 3 family.</text>
</comment>
<dbReference type="InterPro" id="IPR013783">
    <property type="entry name" value="Ig-like_fold"/>
</dbReference>
<sequence>METTLAAKLRLHFPEYVFLAVAAVFAVGFCAVSSAQQARVTHAQAVERARQIVAKMTLDEKITEMHGVHDATRYRMVPGIPRLGIPDLHMTNGPAGVGPGGASPQPPATAMPAPIALAAPWDPALAREYGKLEGEETRSLGSQLFEVPDVKIARVPHGGRVFESFGEDPFLDARIAVPAIEGVQSTGIMANVKHYLANNQEADRHNVDEEIGERALREIYMPTFEAAIKEAHSASLMCAYPKANGAFNCENAPLLNGVLKKDWGFDGFVLSDWGATHSTVPSARNGLDLEMPTGIYFADELRKAVDTGQVPVADLDEKLVRRFAKEIEFGDFGPQPGAPTDRSSSVGWEPKPQPIPAFEHGAISRKIAAQGMVLLKNEGDLLPLNSQELRSVLLVGPYAVRPNTGGGGSSHVMPLYTITPYDGLGAALGLQIHLTVMDGSDIDAAAAAAKRSQVAIVMVGDQDSEGRDQSLELPSAQNNLIAAVASANPKTVVVVKSGSAILMPWIANVSAVLEAWYPGEEDGNAVADLLLGKVNPSGKLPLTFPRSAEDTLASNPDQYPGVNGVAHYSEGLGVGYRAYTAHHIPPLFPFGFGLSYTQFSFGGFKVSQQPGNAKATVSFQVQNTGKVAGAEVAQLYLGFPEIAEGNEPPLQLKGFQKVMLNPGERKTLELKLDTRAFSYWSEKARDWQVAKGEFEVMVGDSSANTPLKANLTIR</sequence>
<dbReference type="Pfam" id="PF00933">
    <property type="entry name" value="Glyco_hydro_3"/>
    <property type="match status" value="1"/>
</dbReference>
<dbReference type="SMART" id="SM01217">
    <property type="entry name" value="Fn3_like"/>
    <property type="match status" value="1"/>
</dbReference>
<dbReference type="SUPFAM" id="SSF51445">
    <property type="entry name" value="(Trans)glycosidases"/>
    <property type="match status" value="1"/>
</dbReference>